<reference evidence="2 3" key="1">
    <citation type="submission" date="2024-11" db="EMBL/GenBank/DDBJ databases">
        <authorList>
            <person name="Heng Y.C."/>
            <person name="Lim A.C.H."/>
            <person name="Lee J.K.Y."/>
            <person name="Kittelmann S."/>
        </authorList>
    </citation>
    <scope>NUCLEOTIDE SEQUENCE [LARGE SCALE GENOMIC DNA]</scope>
    <source>
        <strain evidence="2 3">WILCCON 0114</strain>
    </source>
</reference>
<name>A0ABW8TEB4_9CLOT</name>
<proteinExistence type="predicted"/>
<dbReference type="Proteomes" id="UP001623592">
    <property type="component" value="Unassembled WGS sequence"/>
</dbReference>
<evidence type="ECO:0000313" key="2">
    <source>
        <dbReference type="EMBL" id="MFL0250057.1"/>
    </source>
</evidence>
<evidence type="ECO:0008006" key="4">
    <source>
        <dbReference type="Google" id="ProtNLM"/>
    </source>
</evidence>
<accession>A0ABW8TEB4</accession>
<evidence type="ECO:0000313" key="3">
    <source>
        <dbReference type="Proteomes" id="UP001623592"/>
    </source>
</evidence>
<comment type="caution">
    <text evidence="2">The sequence shown here is derived from an EMBL/GenBank/DDBJ whole genome shotgun (WGS) entry which is preliminary data.</text>
</comment>
<feature type="compositionally biased region" description="Basic and acidic residues" evidence="1">
    <location>
        <begin position="1"/>
        <end position="17"/>
    </location>
</feature>
<evidence type="ECO:0000256" key="1">
    <source>
        <dbReference type="SAM" id="MobiDB-lite"/>
    </source>
</evidence>
<organism evidence="2 3">
    <name type="scientific">Clostridium neuense</name>
    <dbReference type="NCBI Taxonomy" id="1728934"/>
    <lineage>
        <taxon>Bacteria</taxon>
        <taxon>Bacillati</taxon>
        <taxon>Bacillota</taxon>
        <taxon>Clostridia</taxon>
        <taxon>Eubacteriales</taxon>
        <taxon>Clostridiaceae</taxon>
        <taxon>Clostridium</taxon>
    </lineage>
</organism>
<keyword evidence="3" id="KW-1185">Reference proteome</keyword>
<gene>
    <name evidence="2" type="ORF">ACJDT4_06445</name>
</gene>
<sequence length="91" mass="11770">MSIYRDSSELSNEHTDEKDEYEANSNPCFYCPFLDNDEAQSRQYHHRPIRRRRRRRRPFYNPYYFMPYYFDHDYDYDDYDDYYSDYYDDYY</sequence>
<feature type="region of interest" description="Disordered" evidence="1">
    <location>
        <begin position="1"/>
        <end position="24"/>
    </location>
</feature>
<dbReference type="EMBL" id="JBJIAA010000004">
    <property type="protein sequence ID" value="MFL0250057.1"/>
    <property type="molecule type" value="Genomic_DNA"/>
</dbReference>
<protein>
    <recommendedName>
        <fullName evidence="4">Spore coat protein</fullName>
    </recommendedName>
</protein>
<dbReference type="RefSeq" id="WP_406786722.1">
    <property type="nucleotide sequence ID" value="NZ_JBJIAA010000004.1"/>
</dbReference>